<organism evidence="2 3">
    <name type="scientific">Dictyobacter vulcani</name>
    <dbReference type="NCBI Taxonomy" id="2607529"/>
    <lineage>
        <taxon>Bacteria</taxon>
        <taxon>Bacillati</taxon>
        <taxon>Chloroflexota</taxon>
        <taxon>Ktedonobacteria</taxon>
        <taxon>Ktedonobacterales</taxon>
        <taxon>Dictyobacteraceae</taxon>
        <taxon>Dictyobacter</taxon>
    </lineage>
</organism>
<sequence>MADQEHVELLKKGVQSWNAWRKMHPSIVPYLSYAELNGINLSGADLNGADLREAKLNGSNLSEANLTTADLSYAELSEADLSRAKINNAVLYNAELDEVHFNNANLSSADLCNAFLKDADLTDARLSYTNLSGANLRGANLSGADLSDANLNGAELSGANLRDVNFRDANLEDASLKDADLRGAQFRRTYLVDAYLGGADFSYATISETDFGDRDMREIKGLEIAKHDGPSPLSINSVYLSGGDIPEAFLRGTGAPDTFIEYMRSLVAKPIEYYTCFISYSSKDEEFAQRLYADLQARGVRCWFAPENLRGGDWFADQIERSIRVYDRLILILSEHSVESTWVEHEVRAAMEKEERFRCENHIKKAVLFPIKLDKAIEDAPAQWAATIRRERHMLNFTQWKEHQAYMKSFERLMRDIKREGMLVED</sequence>
<dbReference type="SUPFAM" id="SSF141571">
    <property type="entry name" value="Pentapeptide repeat-like"/>
    <property type="match status" value="2"/>
</dbReference>
<dbReference type="InterPro" id="IPR001646">
    <property type="entry name" value="5peptide_repeat"/>
</dbReference>
<dbReference type="SMART" id="SM00255">
    <property type="entry name" value="TIR"/>
    <property type="match status" value="1"/>
</dbReference>
<dbReference type="AlphaFoldDB" id="A0A5J4KX05"/>
<dbReference type="PANTHER" id="PTHR14136:SF17">
    <property type="entry name" value="BTB_POZ DOMAIN-CONTAINING PROTEIN KCTD9"/>
    <property type="match status" value="1"/>
</dbReference>
<dbReference type="GO" id="GO:0007165">
    <property type="term" value="P:signal transduction"/>
    <property type="evidence" value="ECO:0007669"/>
    <property type="project" value="InterPro"/>
</dbReference>
<reference evidence="2 3" key="1">
    <citation type="submission" date="2019-10" db="EMBL/GenBank/DDBJ databases">
        <title>Dictyobacter vulcani sp. nov., within the class Ktedonobacteria, isolated from soil of volcanic Mt. Zao.</title>
        <authorList>
            <person name="Zheng Y."/>
            <person name="Wang C.M."/>
            <person name="Sakai Y."/>
            <person name="Abe K."/>
            <person name="Yokota A."/>
            <person name="Yabe S."/>
        </authorList>
    </citation>
    <scope>NUCLEOTIDE SEQUENCE [LARGE SCALE GENOMIC DNA]</scope>
    <source>
        <strain evidence="2 3">W12</strain>
    </source>
</reference>
<feature type="domain" description="TIR" evidence="1">
    <location>
        <begin position="272"/>
        <end position="418"/>
    </location>
</feature>
<keyword evidence="3" id="KW-1185">Reference proteome</keyword>
<dbReference type="InterPro" id="IPR051082">
    <property type="entry name" value="Pentapeptide-BTB/POZ_domain"/>
</dbReference>
<evidence type="ECO:0000313" key="3">
    <source>
        <dbReference type="Proteomes" id="UP000326912"/>
    </source>
</evidence>
<dbReference type="PROSITE" id="PS50104">
    <property type="entry name" value="TIR"/>
    <property type="match status" value="1"/>
</dbReference>
<name>A0A5J4KX05_9CHLR</name>
<comment type="caution">
    <text evidence="2">The sequence shown here is derived from an EMBL/GenBank/DDBJ whole genome shotgun (WGS) entry which is preliminary data.</text>
</comment>
<dbReference type="Pfam" id="PF13676">
    <property type="entry name" value="TIR_2"/>
    <property type="match status" value="1"/>
</dbReference>
<proteinExistence type="predicted"/>
<dbReference type="Gene3D" id="2.160.20.80">
    <property type="entry name" value="E3 ubiquitin-protein ligase SopA"/>
    <property type="match status" value="2"/>
</dbReference>
<protein>
    <recommendedName>
        <fullName evidence="1">TIR domain-containing protein</fullName>
    </recommendedName>
</protein>
<dbReference type="Pfam" id="PF00805">
    <property type="entry name" value="Pentapeptide"/>
    <property type="match status" value="4"/>
</dbReference>
<dbReference type="Gene3D" id="3.40.50.10140">
    <property type="entry name" value="Toll/interleukin-1 receptor homology (TIR) domain"/>
    <property type="match status" value="1"/>
</dbReference>
<dbReference type="EMBL" id="BKZW01000002">
    <property type="protein sequence ID" value="GER89736.1"/>
    <property type="molecule type" value="Genomic_DNA"/>
</dbReference>
<dbReference type="SUPFAM" id="SSF52200">
    <property type="entry name" value="Toll/Interleukin receptor TIR domain"/>
    <property type="match status" value="1"/>
</dbReference>
<evidence type="ECO:0000313" key="2">
    <source>
        <dbReference type="EMBL" id="GER89736.1"/>
    </source>
</evidence>
<dbReference type="InterPro" id="IPR035897">
    <property type="entry name" value="Toll_tir_struct_dom_sf"/>
</dbReference>
<dbReference type="Proteomes" id="UP000326912">
    <property type="component" value="Unassembled WGS sequence"/>
</dbReference>
<dbReference type="PANTHER" id="PTHR14136">
    <property type="entry name" value="BTB_POZ DOMAIN-CONTAINING PROTEIN KCTD9"/>
    <property type="match status" value="1"/>
</dbReference>
<evidence type="ECO:0000259" key="1">
    <source>
        <dbReference type="PROSITE" id="PS50104"/>
    </source>
</evidence>
<dbReference type="RefSeq" id="WP_151757591.1">
    <property type="nucleotide sequence ID" value="NZ_BKZW01000002.1"/>
</dbReference>
<accession>A0A5J4KX05</accession>
<gene>
    <name evidence="2" type="ORF">KDW_38980</name>
</gene>
<dbReference type="InterPro" id="IPR000157">
    <property type="entry name" value="TIR_dom"/>
</dbReference>